<dbReference type="EMBL" id="JAWJBA010000001">
    <property type="protein sequence ID" value="MDV2683570.1"/>
    <property type="molecule type" value="Genomic_DNA"/>
</dbReference>
<dbReference type="Proteomes" id="UP001287282">
    <property type="component" value="Unassembled WGS sequence"/>
</dbReference>
<gene>
    <name evidence="1" type="ORF">RYX56_04175</name>
</gene>
<organism evidence="1 2">
    <name type="scientific">Alkalihalophilus lindianensis</name>
    <dbReference type="NCBI Taxonomy" id="1630542"/>
    <lineage>
        <taxon>Bacteria</taxon>
        <taxon>Bacillati</taxon>
        <taxon>Bacillota</taxon>
        <taxon>Bacilli</taxon>
        <taxon>Bacillales</taxon>
        <taxon>Bacillaceae</taxon>
        <taxon>Alkalihalophilus</taxon>
    </lineage>
</organism>
<reference evidence="1 2" key="1">
    <citation type="submission" date="2023-10" db="EMBL/GenBank/DDBJ databases">
        <title>Screening of Alkalihalobacillus lindianensis BZ-TG-R113 and Its Alleviation of Salt Stress on Rapeseed Growth.</title>
        <authorList>
            <person name="Zhao B."/>
            <person name="Guo T."/>
        </authorList>
    </citation>
    <scope>NUCLEOTIDE SEQUENCE [LARGE SCALE GENOMIC DNA]</scope>
    <source>
        <strain evidence="1 2">BZ-TG-R113</strain>
    </source>
</reference>
<accession>A0ABU3X6P3</accession>
<dbReference type="RefSeq" id="WP_317120874.1">
    <property type="nucleotide sequence ID" value="NZ_JAWJBA010000001.1"/>
</dbReference>
<sequence length="148" mass="17594">MKRFSKDQFDNLSIQVKKNQLNEIVQEVNELKYGVFWGFDRGKMILTIHNTEIKNLLTFVRHKRYMELVSVHILSKEIIDVLNKVIDYTTHVTILKEREAQTKKSVQYHEIDYYLCELHEYILQGDKSKITETKAILKNLLHNGVQML</sequence>
<keyword evidence="2" id="KW-1185">Reference proteome</keyword>
<evidence type="ECO:0000313" key="2">
    <source>
        <dbReference type="Proteomes" id="UP001287282"/>
    </source>
</evidence>
<comment type="caution">
    <text evidence="1">The sequence shown here is derived from an EMBL/GenBank/DDBJ whole genome shotgun (WGS) entry which is preliminary data.</text>
</comment>
<name>A0ABU3X6P3_9BACI</name>
<evidence type="ECO:0000313" key="1">
    <source>
        <dbReference type="EMBL" id="MDV2683570.1"/>
    </source>
</evidence>
<protein>
    <submittedName>
        <fullName evidence="1">Uncharacterized protein</fullName>
    </submittedName>
</protein>
<proteinExistence type="predicted"/>